<sequence length="52" mass="5814">MSDVTMSVQLDNRQSINDYCRSYAEDQLIGGTKYGNQVVKLPGCDLVVKFGR</sequence>
<protein>
    <submittedName>
        <fullName evidence="1">Uncharacterized protein</fullName>
    </submittedName>
</protein>
<dbReference type="OrthoDB" id="3250044at2759"/>
<dbReference type="STRING" id="1365484.W6R5R6"/>
<keyword evidence="2" id="KW-1185">Reference proteome</keyword>
<dbReference type="EMBL" id="HG792020">
    <property type="protein sequence ID" value="CDM37157.1"/>
    <property type="molecule type" value="Genomic_DNA"/>
</dbReference>
<proteinExistence type="predicted"/>
<dbReference type="AlphaFoldDB" id="W6R5R6"/>
<evidence type="ECO:0000313" key="2">
    <source>
        <dbReference type="Proteomes" id="UP000030686"/>
    </source>
</evidence>
<gene>
    <name evidence="1" type="ORF">PROQFM164_S06g000118</name>
</gene>
<evidence type="ECO:0000313" key="1">
    <source>
        <dbReference type="EMBL" id="CDM37157.1"/>
    </source>
</evidence>
<accession>W6R5R6</accession>
<name>W6R5R6_PENRF</name>
<organism evidence="1 2">
    <name type="scientific">Penicillium roqueforti (strain FM164)</name>
    <dbReference type="NCBI Taxonomy" id="1365484"/>
    <lineage>
        <taxon>Eukaryota</taxon>
        <taxon>Fungi</taxon>
        <taxon>Dikarya</taxon>
        <taxon>Ascomycota</taxon>
        <taxon>Pezizomycotina</taxon>
        <taxon>Eurotiomycetes</taxon>
        <taxon>Eurotiomycetidae</taxon>
        <taxon>Eurotiales</taxon>
        <taxon>Aspergillaceae</taxon>
        <taxon>Penicillium</taxon>
    </lineage>
</organism>
<reference evidence="1" key="1">
    <citation type="journal article" date="2014" name="Nat. Commun.">
        <title>Multiple recent horizontal transfers of a large genomic region in cheese making fungi.</title>
        <authorList>
            <person name="Cheeseman K."/>
            <person name="Ropars J."/>
            <person name="Renault P."/>
            <person name="Dupont J."/>
            <person name="Gouzy J."/>
            <person name="Branca A."/>
            <person name="Abraham A.L."/>
            <person name="Ceppi M."/>
            <person name="Conseiller E."/>
            <person name="Debuchy R."/>
            <person name="Malagnac F."/>
            <person name="Goarin A."/>
            <person name="Silar P."/>
            <person name="Lacoste S."/>
            <person name="Sallet E."/>
            <person name="Bensimon A."/>
            <person name="Giraud T."/>
            <person name="Brygoo Y."/>
        </authorList>
    </citation>
    <scope>NUCLEOTIDE SEQUENCE [LARGE SCALE GENOMIC DNA]</scope>
    <source>
        <strain evidence="1">FM164</strain>
    </source>
</reference>
<dbReference type="Proteomes" id="UP000030686">
    <property type="component" value="Unassembled WGS sequence"/>
</dbReference>